<sequence length="346" mass="39293">MEDNNMISFASDYIAGAHPVIMQRLLETNMENLSGYGTDQYCAQAKEKIKQAFQCPDGEVFFLVGGTQTNQVIISTMLAPYEGVIAAKTGHVSVHEAGAIEYSGHKVIELEEKDGKLAAEDIKKCIEDFYSDDNHEHMVYPGMVYISFPTEYGTLYSKQELTEISNICRNYEIPLFIDGARLGYGIESKENNLRPEEIAELCDVFYIGGTKVGALCGEAVVFPHHNTPKHFVTQIKQRGALLAKGRLLGIQFDTLFTDNLYFEISKHAIEMAEKLKEVFHKKGYTFFLESPTNQQFIILENEKMKELSKNVEFGFWEKYDDNHTVVRFATSWSTDESSIDQLEEYL</sequence>
<protein>
    <submittedName>
        <fullName evidence="5">Low specificity L-threonine aldolase</fullName>
    </submittedName>
</protein>
<dbReference type="PANTHER" id="PTHR48097:SF5">
    <property type="entry name" value="LOW SPECIFICITY L-THREONINE ALDOLASE"/>
    <property type="match status" value="1"/>
</dbReference>
<accession>A0ABX2HYJ7</accession>
<keyword evidence="6" id="KW-1185">Reference proteome</keyword>
<organism evidence="5 6">
    <name type="scientific">Anaerostipes hadrus</name>
    <dbReference type="NCBI Taxonomy" id="649756"/>
    <lineage>
        <taxon>Bacteria</taxon>
        <taxon>Bacillati</taxon>
        <taxon>Bacillota</taxon>
        <taxon>Clostridia</taxon>
        <taxon>Lachnospirales</taxon>
        <taxon>Lachnospiraceae</taxon>
        <taxon>Anaerostipes</taxon>
    </lineage>
</organism>
<reference evidence="5 6" key="1">
    <citation type="journal article" date="2020" name="Cell Host Microbe">
        <title>Functional and Genomic Variation between Human-Derived Isolates of Lachnospiraceae Reveals Inter- and Intra-Species Diversity.</title>
        <authorList>
            <person name="Sorbara M.T."/>
            <person name="Littmann E.R."/>
            <person name="Fontana E."/>
            <person name="Moody T.U."/>
            <person name="Kohout C.E."/>
            <person name="Gjonbalaj M."/>
            <person name="Eaton V."/>
            <person name="Seok R."/>
            <person name="Leiner I.M."/>
            <person name="Pamer E.G."/>
        </authorList>
    </citation>
    <scope>NUCLEOTIDE SEQUENCE [LARGE SCALE GENOMIC DNA]</scope>
    <source>
        <strain evidence="5 6">MSK.14.57</strain>
    </source>
</reference>
<name>A0ABX2HYJ7_ANAHA</name>
<dbReference type="InterPro" id="IPR015424">
    <property type="entry name" value="PyrdxlP-dep_Trfase"/>
</dbReference>
<dbReference type="SUPFAM" id="SSF53383">
    <property type="entry name" value="PLP-dependent transferases"/>
    <property type="match status" value="1"/>
</dbReference>
<comment type="caution">
    <text evidence="5">The sequence shown here is derived from an EMBL/GenBank/DDBJ whole genome shotgun (WGS) entry which is preliminary data.</text>
</comment>
<dbReference type="Gene3D" id="3.90.1150.10">
    <property type="entry name" value="Aspartate Aminotransferase, domain 1"/>
    <property type="match status" value="1"/>
</dbReference>
<dbReference type="Pfam" id="PF01212">
    <property type="entry name" value="Beta_elim_lyase"/>
    <property type="match status" value="1"/>
</dbReference>
<dbReference type="Proteomes" id="UP001644750">
    <property type="component" value="Unassembled WGS sequence"/>
</dbReference>
<dbReference type="InterPro" id="IPR015421">
    <property type="entry name" value="PyrdxlP-dep_Trfase_major"/>
</dbReference>
<evidence type="ECO:0000256" key="1">
    <source>
        <dbReference type="ARBA" id="ARBA00001933"/>
    </source>
</evidence>
<feature type="domain" description="Aromatic amino acid beta-eliminating lyase/threonine aldolase" evidence="4">
    <location>
        <begin position="9"/>
        <end position="299"/>
    </location>
</feature>
<proteinExistence type="inferred from homology"/>
<keyword evidence="3" id="KW-0663">Pyridoxal phosphate</keyword>
<evidence type="ECO:0000256" key="3">
    <source>
        <dbReference type="ARBA" id="ARBA00022898"/>
    </source>
</evidence>
<gene>
    <name evidence="5" type="ORF">G5A72_09235</name>
</gene>
<comment type="cofactor">
    <cofactor evidence="1">
        <name>pyridoxal 5'-phosphate</name>
        <dbReference type="ChEBI" id="CHEBI:597326"/>
    </cofactor>
</comment>
<dbReference type="EMBL" id="JAAITB010000018">
    <property type="protein sequence ID" value="NSJ79761.1"/>
    <property type="molecule type" value="Genomic_DNA"/>
</dbReference>
<comment type="similarity">
    <text evidence="2">Belongs to the threonine aldolase family.</text>
</comment>
<evidence type="ECO:0000313" key="6">
    <source>
        <dbReference type="Proteomes" id="UP001644750"/>
    </source>
</evidence>
<evidence type="ECO:0000259" key="4">
    <source>
        <dbReference type="Pfam" id="PF01212"/>
    </source>
</evidence>
<dbReference type="InterPro" id="IPR015422">
    <property type="entry name" value="PyrdxlP-dep_Trfase_small"/>
</dbReference>
<dbReference type="InterPro" id="IPR001597">
    <property type="entry name" value="ArAA_b-elim_lyase/Thr_aldolase"/>
</dbReference>
<dbReference type="PANTHER" id="PTHR48097">
    <property type="entry name" value="L-THREONINE ALDOLASE-RELATED"/>
    <property type="match status" value="1"/>
</dbReference>
<evidence type="ECO:0000313" key="5">
    <source>
        <dbReference type="EMBL" id="NSJ79761.1"/>
    </source>
</evidence>
<evidence type="ECO:0000256" key="2">
    <source>
        <dbReference type="ARBA" id="ARBA00006966"/>
    </source>
</evidence>
<dbReference type="Gene3D" id="3.40.640.10">
    <property type="entry name" value="Type I PLP-dependent aspartate aminotransferase-like (Major domain)"/>
    <property type="match status" value="1"/>
</dbReference>